<accession>X1NDD9</accession>
<dbReference type="EMBL" id="BARV01020515">
    <property type="protein sequence ID" value="GAI28216.1"/>
    <property type="molecule type" value="Genomic_DNA"/>
</dbReference>
<dbReference type="AlphaFoldDB" id="X1NDD9"/>
<protein>
    <submittedName>
        <fullName evidence="1">Uncharacterized protein</fullName>
    </submittedName>
</protein>
<evidence type="ECO:0000313" key="1">
    <source>
        <dbReference type="EMBL" id="GAI28216.1"/>
    </source>
</evidence>
<reference evidence="1" key="1">
    <citation type="journal article" date="2014" name="Front. Microbiol.">
        <title>High frequency of phylogenetically diverse reductive dehalogenase-homologous genes in deep subseafloor sedimentary metagenomes.</title>
        <authorList>
            <person name="Kawai M."/>
            <person name="Futagami T."/>
            <person name="Toyoda A."/>
            <person name="Takaki Y."/>
            <person name="Nishi S."/>
            <person name="Hori S."/>
            <person name="Arai W."/>
            <person name="Tsubouchi T."/>
            <person name="Morono Y."/>
            <person name="Uchiyama I."/>
            <person name="Ito T."/>
            <person name="Fujiyama A."/>
            <person name="Inagaki F."/>
            <person name="Takami H."/>
        </authorList>
    </citation>
    <scope>NUCLEOTIDE SEQUENCE</scope>
    <source>
        <strain evidence="1">Expedition CK06-06</strain>
    </source>
</reference>
<comment type="caution">
    <text evidence="1">The sequence shown here is derived from an EMBL/GenBank/DDBJ whole genome shotgun (WGS) entry which is preliminary data.</text>
</comment>
<proteinExistence type="predicted"/>
<gene>
    <name evidence="1" type="ORF">S06H3_34225</name>
</gene>
<name>X1NDD9_9ZZZZ</name>
<organism evidence="1">
    <name type="scientific">marine sediment metagenome</name>
    <dbReference type="NCBI Taxonomy" id="412755"/>
    <lineage>
        <taxon>unclassified sequences</taxon>
        <taxon>metagenomes</taxon>
        <taxon>ecological metagenomes</taxon>
    </lineage>
</organism>
<sequence length="153" mass="16704">MVTRIFREFVWTLSVAPGTEDVHDISGIMQDIAPRKGFKVLQIHGTVSCSAAAATDDSAAFVNLNKNISEAAHHIGPDADGEYTEAQVDGVIVSKTFQFHTGIQGAVINFEHTPTKPIVFDANDRLNVELTGNNKDVASQDFIYRVFLDIEIA</sequence>